<dbReference type="InterPro" id="IPR029063">
    <property type="entry name" value="SAM-dependent_MTases_sf"/>
</dbReference>
<reference evidence="4 5" key="1">
    <citation type="submission" date="2016-01" db="EMBL/GenBank/DDBJ databases">
        <title>Draft genome of the antarctic isolate Shewanella frigidimarina Ag06-30.</title>
        <authorList>
            <person name="Parmeciano Di Noto G."/>
            <person name="Vazquez S."/>
            <person name="Mac Cormack W."/>
            <person name="Iriarte A."/>
            <person name="Quiroga C."/>
        </authorList>
    </citation>
    <scope>NUCLEOTIDE SEQUENCE [LARGE SCALE GENOMIC DNA]</scope>
    <source>
        <strain evidence="4 5">Ag06-30</strain>
    </source>
</reference>
<dbReference type="CDD" id="cd02440">
    <property type="entry name" value="AdoMet_MTases"/>
    <property type="match status" value="1"/>
</dbReference>
<dbReference type="Gene3D" id="3.40.50.150">
    <property type="entry name" value="Vaccinia Virus protein VP39"/>
    <property type="match status" value="1"/>
</dbReference>
<dbReference type="InterPro" id="IPR013216">
    <property type="entry name" value="Methyltransf_11"/>
</dbReference>
<evidence type="ECO:0000256" key="2">
    <source>
        <dbReference type="ARBA" id="ARBA00022679"/>
    </source>
</evidence>
<evidence type="ECO:0000259" key="3">
    <source>
        <dbReference type="Pfam" id="PF08241"/>
    </source>
</evidence>
<sequence length="254" mass="28066">MTLDNPVANKFSIAASQYKQHDVLQRITAKQLLDNAPLFGTLLDVGAGPGTSFNAFNDVEQVVAVDIAHGMLNQLTKQYPDYLPICSDAQALGLQSVSIDSIYSNLALQWCQKLPQAFAEFHRVLRPSGECHLSVVVDGSLAELKILGFRVNQFNSVSAIKAAFIASQDSPNDWLNIDIQVKSISVYFDDLRSLLYSIKGVGASFAQQDENNATHHHPLTKQQWQQRIALAETMRTDKGIPLTYQIAYICAKRG</sequence>
<dbReference type="SUPFAM" id="SSF53335">
    <property type="entry name" value="S-adenosyl-L-methionine-dependent methyltransferases"/>
    <property type="match status" value="1"/>
</dbReference>
<keyword evidence="2" id="KW-0808">Transferase</keyword>
<accession>A0A106C176</accession>
<proteinExistence type="predicted"/>
<dbReference type="Proteomes" id="UP000055702">
    <property type="component" value="Unassembled WGS sequence"/>
</dbReference>
<dbReference type="RefSeq" id="WP_059745520.1">
    <property type="nucleotide sequence ID" value="NZ_LRDC01000015.1"/>
</dbReference>
<dbReference type="Pfam" id="PF08241">
    <property type="entry name" value="Methyltransf_11"/>
    <property type="match status" value="1"/>
</dbReference>
<dbReference type="GO" id="GO:0008757">
    <property type="term" value="F:S-adenosylmethionine-dependent methyltransferase activity"/>
    <property type="evidence" value="ECO:0007669"/>
    <property type="project" value="InterPro"/>
</dbReference>
<organism evidence="4">
    <name type="scientific">Shewanella frigidimarina</name>
    <dbReference type="NCBI Taxonomy" id="56812"/>
    <lineage>
        <taxon>Bacteria</taxon>
        <taxon>Pseudomonadati</taxon>
        <taxon>Pseudomonadota</taxon>
        <taxon>Gammaproteobacteria</taxon>
        <taxon>Alteromonadales</taxon>
        <taxon>Shewanellaceae</taxon>
        <taxon>Shewanella</taxon>
    </lineage>
</organism>
<dbReference type="PANTHER" id="PTHR13090:SF1">
    <property type="entry name" value="ARGININE-HYDROXYLASE NDUFAF5, MITOCHONDRIAL"/>
    <property type="match status" value="1"/>
</dbReference>
<dbReference type="InterPro" id="IPR050602">
    <property type="entry name" value="Malonyl-ACP_OMT"/>
</dbReference>
<evidence type="ECO:0000313" key="5">
    <source>
        <dbReference type="Proteomes" id="UP000055702"/>
    </source>
</evidence>
<evidence type="ECO:0000313" key="4">
    <source>
        <dbReference type="EMBL" id="KVX02316.1"/>
    </source>
</evidence>
<evidence type="ECO:0000256" key="1">
    <source>
        <dbReference type="ARBA" id="ARBA00022603"/>
    </source>
</evidence>
<dbReference type="GO" id="GO:0032259">
    <property type="term" value="P:methylation"/>
    <property type="evidence" value="ECO:0007669"/>
    <property type="project" value="UniProtKB-KW"/>
</dbReference>
<dbReference type="EMBL" id="LRDC01000015">
    <property type="protein sequence ID" value="KVX02316.1"/>
    <property type="molecule type" value="Genomic_DNA"/>
</dbReference>
<dbReference type="AlphaFoldDB" id="A0A106C176"/>
<gene>
    <name evidence="4" type="ORF">AWJ07_15210</name>
</gene>
<protein>
    <recommendedName>
        <fullName evidence="3">Methyltransferase type 11 domain-containing protein</fullName>
    </recommendedName>
</protein>
<feature type="domain" description="Methyltransferase type 11" evidence="3">
    <location>
        <begin position="43"/>
        <end position="131"/>
    </location>
</feature>
<name>A0A106C176_SHEFR</name>
<comment type="caution">
    <text evidence="4">The sequence shown here is derived from an EMBL/GenBank/DDBJ whole genome shotgun (WGS) entry which is preliminary data.</text>
</comment>
<dbReference type="PANTHER" id="PTHR13090">
    <property type="entry name" value="ARGININE-HYDROXYLASE NDUFAF5, MITOCHONDRIAL"/>
    <property type="match status" value="1"/>
</dbReference>
<keyword evidence="1" id="KW-0489">Methyltransferase</keyword>